<dbReference type="Pfam" id="PF14905">
    <property type="entry name" value="OMP_b-brl_3"/>
    <property type="match status" value="1"/>
</dbReference>
<dbReference type="SUPFAM" id="SSF49478">
    <property type="entry name" value="Cna protein B-type domain"/>
    <property type="match status" value="1"/>
</dbReference>
<dbReference type="InterPro" id="IPR041700">
    <property type="entry name" value="OMP_b-brl_3"/>
</dbReference>
<dbReference type="Pfam" id="PF07715">
    <property type="entry name" value="Plug"/>
    <property type="match status" value="1"/>
</dbReference>
<dbReference type="InterPro" id="IPR039426">
    <property type="entry name" value="TonB-dep_rcpt-like"/>
</dbReference>
<evidence type="ECO:0000313" key="11">
    <source>
        <dbReference type="EMBL" id="NSL86531.1"/>
    </source>
</evidence>
<evidence type="ECO:0000256" key="2">
    <source>
        <dbReference type="ARBA" id="ARBA00022448"/>
    </source>
</evidence>
<dbReference type="PANTHER" id="PTHR30069:SF29">
    <property type="entry name" value="HEMOGLOBIN AND HEMOGLOBIN-HAPTOGLOBIN-BINDING PROTEIN 1-RELATED"/>
    <property type="match status" value="1"/>
</dbReference>
<keyword evidence="7 8" id="KW-0998">Cell outer membrane</keyword>
<accession>A0A433W8V7</accession>
<comment type="caution">
    <text evidence="11">The sequence shown here is derived from an EMBL/GenBank/DDBJ whole genome shotgun (WGS) entry which is preliminary data.</text>
</comment>
<keyword evidence="12" id="KW-1185">Reference proteome</keyword>
<reference evidence="11" key="1">
    <citation type="submission" date="2020-05" db="EMBL/GenBank/DDBJ databases">
        <title>Chitinophaga laudate sp. nov., isolated from a tropical peat swamp.</title>
        <authorList>
            <person name="Goh C.B.S."/>
            <person name="Lee M.S."/>
            <person name="Parimannan S."/>
            <person name="Pasbakhsh P."/>
            <person name="Yule C.M."/>
            <person name="Rajandas H."/>
            <person name="Loke S."/>
            <person name="Croft L."/>
            <person name="Tan J.B.L."/>
        </authorList>
    </citation>
    <scope>NUCLEOTIDE SEQUENCE</scope>
    <source>
        <strain evidence="11">Mgbs1</strain>
    </source>
</reference>
<evidence type="ECO:0000313" key="12">
    <source>
        <dbReference type="Proteomes" id="UP000281028"/>
    </source>
</evidence>
<comment type="subcellular location">
    <subcellularLocation>
        <location evidence="1 8">Cell outer membrane</location>
        <topology evidence="1 8">Multi-pass membrane protein</topology>
    </subcellularLocation>
</comment>
<keyword evidence="4 8" id="KW-0812">Transmembrane</keyword>
<feature type="chain" id="PRO_5043949548" evidence="10">
    <location>
        <begin position="22"/>
        <end position="834"/>
    </location>
</feature>
<evidence type="ECO:0000256" key="1">
    <source>
        <dbReference type="ARBA" id="ARBA00004571"/>
    </source>
</evidence>
<evidence type="ECO:0000256" key="3">
    <source>
        <dbReference type="ARBA" id="ARBA00022452"/>
    </source>
</evidence>
<evidence type="ECO:0000256" key="6">
    <source>
        <dbReference type="ARBA" id="ARBA00023136"/>
    </source>
</evidence>
<dbReference type="Gene3D" id="2.40.170.20">
    <property type="entry name" value="TonB-dependent receptor, beta-barrel domain"/>
    <property type="match status" value="1"/>
</dbReference>
<dbReference type="OrthoDB" id="905812at2"/>
<feature type="region of interest" description="Disordered" evidence="9">
    <location>
        <begin position="815"/>
        <end position="834"/>
    </location>
</feature>
<organism evidence="11 12">
    <name type="scientific">Chitinophaga solisilvae</name>
    <dbReference type="NCBI Taxonomy" id="1233460"/>
    <lineage>
        <taxon>Bacteria</taxon>
        <taxon>Pseudomonadati</taxon>
        <taxon>Bacteroidota</taxon>
        <taxon>Chitinophagia</taxon>
        <taxon>Chitinophagales</taxon>
        <taxon>Chitinophagaceae</taxon>
        <taxon>Chitinophaga</taxon>
    </lineage>
</organism>
<evidence type="ECO:0000256" key="5">
    <source>
        <dbReference type="ARBA" id="ARBA00022729"/>
    </source>
</evidence>
<dbReference type="AlphaFoldDB" id="A0A433W8V7"/>
<feature type="compositionally biased region" description="Basic and acidic residues" evidence="9">
    <location>
        <begin position="821"/>
        <end position="834"/>
    </location>
</feature>
<keyword evidence="6 8" id="KW-0472">Membrane</keyword>
<evidence type="ECO:0000256" key="7">
    <source>
        <dbReference type="ARBA" id="ARBA00023237"/>
    </source>
</evidence>
<dbReference type="GO" id="GO:0015344">
    <property type="term" value="F:siderophore uptake transmembrane transporter activity"/>
    <property type="evidence" value="ECO:0007669"/>
    <property type="project" value="TreeGrafter"/>
</dbReference>
<dbReference type="EMBL" id="RIAR02000001">
    <property type="protein sequence ID" value="NSL86531.1"/>
    <property type="molecule type" value="Genomic_DNA"/>
</dbReference>
<dbReference type="SUPFAM" id="SSF56935">
    <property type="entry name" value="Porins"/>
    <property type="match status" value="1"/>
</dbReference>
<dbReference type="GO" id="GO:0009279">
    <property type="term" value="C:cell outer membrane"/>
    <property type="evidence" value="ECO:0007669"/>
    <property type="project" value="UniProtKB-SubCell"/>
</dbReference>
<dbReference type="GO" id="GO:0044718">
    <property type="term" value="P:siderophore transmembrane transport"/>
    <property type="evidence" value="ECO:0007669"/>
    <property type="project" value="TreeGrafter"/>
</dbReference>
<dbReference type="Gene3D" id="2.170.130.10">
    <property type="entry name" value="TonB-dependent receptor, plug domain"/>
    <property type="match status" value="1"/>
</dbReference>
<protein>
    <submittedName>
        <fullName evidence="11">TonB-dependent receptor</fullName>
    </submittedName>
</protein>
<evidence type="ECO:0000256" key="8">
    <source>
        <dbReference type="PROSITE-ProRule" id="PRU01360"/>
    </source>
</evidence>
<dbReference type="Pfam" id="PF13620">
    <property type="entry name" value="CarboxypepD_reg"/>
    <property type="match status" value="1"/>
</dbReference>
<dbReference type="InterPro" id="IPR036942">
    <property type="entry name" value="Beta-barrel_TonB_sf"/>
</dbReference>
<evidence type="ECO:0000256" key="4">
    <source>
        <dbReference type="ARBA" id="ARBA00022692"/>
    </source>
</evidence>
<dbReference type="PROSITE" id="PS52016">
    <property type="entry name" value="TONB_DEPENDENT_REC_3"/>
    <property type="match status" value="1"/>
</dbReference>
<sequence length="834" mass="93839">MRKIVLLLTGWMLLFNLGLTAQQHPGENANGNGHANTTGTIYGKLLDNQTGKPVEYASVALLRPDSSVMTGMLSKPNGDFNFEHITLGKYILKINFIGYEVFFKPVAITAKSNSLDAGNIKLKANVKSLAAVNVVGEKPAFSMAIDKRVFNVEKNLASIGGTATDVLKQVPSVNVDIDGNVSVRNGTPTIFIDGRPSTLTLDQIPADAIANIEVVTNPSAKYDAEGMSGILNIVLKKNKKAGINGLISAGITSLGSTNGGIDFNLRQEKFNFFINYNIRDRRSPMTSRLFRKNIGADTTTYMEQLQDGDFYRKFQTGRIGFDWFIDNRNTITISENITGGNFNRYNDQTVNESDMQLNRVRYGTGIDNTKNGFRNYTTQLGYKHTFAKEGEELTADFTYNYATGDNSSNFSLQYFDLKGNPINTPKQPQNRYGYGDGKTVYLTGQVDYVRPFSETSKLEAGLRTNTRTFDNFTNTFGQNFPSGDFTLDSALSNNYHYQEQINAAYASYTGAKNNFGYQVGLRAEQSNYTGETRLGRKESYKINYPISLFPSIFLSQKLKGDHELQLNYSRRIRRPWFRDLLPTIEYSGQSASRGNPDLKPEFTNSFELSYLKDIQHKHNVLVSLYYRNTDNAITDFYVDTTLTLNGQAQRVVLSYPINASTRNSYGAEITIRSQLTKTWDITGNFNLAQTKINASSQGNNLTNQGFTWFGKINSNTKLPWNLTLQIAGEYESRQILPQGERKPQYSIDAGLKKDMLKNKALSISLTLNDIFNSDRNLSYTTTAFSEQENYRKRLTRELRLNATWRFGKMDTNLFKRKNNRSNKDNGQEMGGDRE</sequence>
<keyword evidence="11" id="KW-0675">Receptor</keyword>
<dbReference type="PANTHER" id="PTHR30069">
    <property type="entry name" value="TONB-DEPENDENT OUTER MEMBRANE RECEPTOR"/>
    <property type="match status" value="1"/>
</dbReference>
<evidence type="ECO:0000256" key="10">
    <source>
        <dbReference type="SAM" id="SignalP"/>
    </source>
</evidence>
<gene>
    <name evidence="11" type="ORF">ECE50_006800</name>
</gene>
<dbReference type="InterPro" id="IPR037066">
    <property type="entry name" value="Plug_dom_sf"/>
</dbReference>
<keyword evidence="2 8" id="KW-0813">Transport</keyword>
<dbReference type="Proteomes" id="UP000281028">
    <property type="component" value="Unassembled WGS sequence"/>
</dbReference>
<proteinExistence type="inferred from homology"/>
<keyword evidence="5 10" id="KW-0732">Signal</keyword>
<dbReference type="Gene3D" id="2.60.40.1120">
    <property type="entry name" value="Carboxypeptidase-like, regulatory domain"/>
    <property type="match status" value="1"/>
</dbReference>
<dbReference type="InterPro" id="IPR012910">
    <property type="entry name" value="Plug_dom"/>
</dbReference>
<keyword evidence="3 8" id="KW-1134">Transmembrane beta strand</keyword>
<feature type="signal peptide" evidence="10">
    <location>
        <begin position="1"/>
        <end position="21"/>
    </location>
</feature>
<name>A0A433W8V7_9BACT</name>
<evidence type="ECO:0000256" key="9">
    <source>
        <dbReference type="SAM" id="MobiDB-lite"/>
    </source>
</evidence>
<comment type="similarity">
    <text evidence="8">Belongs to the TonB-dependent receptor family.</text>
</comment>